<evidence type="ECO:0000313" key="3">
    <source>
        <dbReference type="Proteomes" id="UP000006250"/>
    </source>
</evidence>
<protein>
    <submittedName>
        <fullName evidence="2">Uncharacterized protein</fullName>
    </submittedName>
</protein>
<evidence type="ECO:0000313" key="2">
    <source>
        <dbReference type="EMBL" id="EFL50319.1"/>
    </source>
</evidence>
<reference evidence="2 3" key="1">
    <citation type="submission" date="2010-08" db="EMBL/GenBank/DDBJ databases">
        <title>The draft genome of Desulfovibrio fructosovorans JJ.</title>
        <authorList>
            <consortium name="US DOE Joint Genome Institute (JGI-PGF)"/>
            <person name="Lucas S."/>
            <person name="Copeland A."/>
            <person name="Lapidus A."/>
            <person name="Cheng J.-F."/>
            <person name="Bruce D."/>
            <person name="Goodwin L."/>
            <person name="Pitluck S."/>
            <person name="Land M.L."/>
            <person name="Hauser L."/>
            <person name="Chang Y.-J."/>
            <person name="Jeffries C."/>
            <person name="Wall J.D."/>
            <person name="Stahl D.A."/>
            <person name="Arkin A.P."/>
            <person name="Dehal P."/>
            <person name="Stolyar S.M."/>
            <person name="Hazen T.C."/>
            <person name="Woyke T.J."/>
        </authorList>
    </citation>
    <scope>NUCLEOTIDE SEQUENCE [LARGE SCALE GENOMIC DNA]</scope>
    <source>
        <strain evidence="2 3">JJ</strain>
    </source>
</reference>
<gene>
    <name evidence="2" type="ORF">DesfrDRAFT_2885</name>
</gene>
<sequence precursor="true">MKGSLRYVSVLATGSLLALLMLSAGTARAGKDIPGLGKEIAGQWTATVLGQEVTASFTRQGDMISGVIVIPDIVSGGSNTYHVAGVVLGDDFAAQHGSGHLLKGTVVGPNEAHAVFTPKSGPALNLVLKRRPGS</sequence>
<keyword evidence="3" id="KW-1185">Reference proteome</keyword>
<comment type="caution">
    <text evidence="2">The sequence shown here is derived from an EMBL/GenBank/DDBJ whole genome shotgun (WGS) entry which is preliminary data.</text>
</comment>
<feature type="signal peptide" evidence="1">
    <location>
        <begin position="1"/>
        <end position="29"/>
    </location>
</feature>
<organism evidence="2 3">
    <name type="scientific">Solidesulfovibrio fructosivorans JJ]</name>
    <dbReference type="NCBI Taxonomy" id="596151"/>
    <lineage>
        <taxon>Bacteria</taxon>
        <taxon>Pseudomonadati</taxon>
        <taxon>Thermodesulfobacteriota</taxon>
        <taxon>Desulfovibrionia</taxon>
        <taxon>Desulfovibrionales</taxon>
        <taxon>Desulfovibrionaceae</taxon>
        <taxon>Solidesulfovibrio</taxon>
    </lineage>
</organism>
<name>E1JZ36_SOLFR</name>
<keyword evidence="1" id="KW-0732">Signal</keyword>
<dbReference type="RefSeq" id="WP_005995012.1">
    <property type="nucleotide sequence ID" value="NZ_AECZ01000021.1"/>
</dbReference>
<dbReference type="AlphaFoldDB" id="E1JZ36"/>
<accession>E1JZ36</accession>
<feature type="chain" id="PRO_5003148023" evidence="1">
    <location>
        <begin position="30"/>
        <end position="134"/>
    </location>
</feature>
<proteinExistence type="predicted"/>
<dbReference type="eggNOG" id="ENOG502ZGWV">
    <property type="taxonomic scope" value="Bacteria"/>
</dbReference>
<dbReference type="EMBL" id="AECZ01000021">
    <property type="protein sequence ID" value="EFL50319.1"/>
    <property type="molecule type" value="Genomic_DNA"/>
</dbReference>
<dbReference type="Proteomes" id="UP000006250">
    <property type="component" value="Unassembled WGS sequence"/>
</dbReference>
<evidence type="ECO:0000256" key="1">
    <source>
        <dbReference type="SAM" id="SignalP"/>
    </source>
</evidence>